<gene>
    <name evidence="1" type="ORF">GCM10022267_24420</name>
</gene>
<accession>A0ABP7APS6</accession>
<evidence type="ECO:0000313" key="2">
    <source>
        <dbReference type="Proteomes" id="UP001500711"/>
    </source>
</evidence>
<protein>
    <recommendedName>
        <fullName evidence="3">Secreted protein</fullName>
    </recommendedName>
</protein>
<reference evidence="2" key="1">
    <citation type="journal article" date="2019" name="Int. J. Syst. Evol. Microbiol.">
        <title>The Global Catalogue of Microorganisms (GCM) 10K type strain sequencing project: providing services to taxonomists for standard genome sequencing and annotation.</title>
        <authorList>
            <consortium name="The Broad Institute Genomics Platform"/>
            <consortium name="The Broad Institute Genome Sequencing Center for Infectious Disease"/>
            <person name="Wu L."/>
            <person name="Ma J."/>
        </authorList>
    </citation>
    <scope>NUCLEOTIDE SEQUENCE [LARGE SCALE GENOMIC DNA]</scope>
    <source>
        <strain evidence="2">JCM 17494</strain>
    </source>
</reference>
<evidence type="ECO:0000313" key="1">
    <source>
        <dbReference type="EMBL" id="GAA3637016.1"/>
    </source>
</evidence>
<dbReference type="EMBL" id="BAABBE010000006">
    <property type="protein sequence ID" value="GAA3637016.1"/>
    <property type="molecule type" value="Genomic_DNA"/>
</dbReference>
<evidence type="ECO:0008006" key="3">
    <source>
        <dbReference type="Google" id="ProtNLM"/>
    </source>
</evidence>
<proteinExistence type="predicted"/>
<name>A0ABP7APS6_9PSEU</name>
<organism evidence="1 2">
    <name type="scientific">Lentzea roselyniae</name>
    <dbReference type="NCBI Taxonomy" id="531940"/>
    <lineage>
        <taxon>Bacteria</taxon>
        <taxon>Bacillati</taxon>
        <taxon>Actinomycetota</taxon>
        <taxon>Actinomycetes</taxon>
        <taxon>Pseudonocardiales</taxon>
        <taxon>Pseudonocardiaceae</taxon>
        <taxon>Lentzea</taxon>
    </lineage>
</organism>
<comment type="caution">
    <text evidence="1">The sequence shown here is derived from an EMBL/GenBank/DDBJ whole genome shotgun (WGS) entry which is preliminary data.</text>
</comment>
<sequence>MVVVVVDVVVLTVISATSGVGTTLTDWVVLVGCEPGDGDETGLESMLHPATPSTMSSPRLANAGIHSAFRVSTGCTLRLFVLDL</sequence>
<keyword evidence="2" id="KW-1185">Reference proteome</keyword>
<dbReference type="Proteomes" id="UP001500711">
    <property type="component" value="Unassembled WGS sequence"/>
</dbReference>